<protein>
    <submittedName>
        <fullName evidence="15">Uncharacterized protein</fullName>
    </submittedName>
</protein>
<keyword evidence="8" id="KW-0675">Receptor</keyword>
<evidence type="ECO:0000259" key="14">
    <source>
        <dbReference type="Pfam" id="PF07715"/>
    </source>
</evidence>
<dbReference type="Pfam" id="PF00593">
    <property type="entry name" value="TonB_dep_Rec_b-barrel"/>
    <property type="match status" value="1"/>
</dbReference>
<dbReference type="Gene3D" id="2.40.170.20">
    <property type="entry name" value="TonB-dependent receptor, beta-barrel domain"/>
    <property type="match status" value="1"/>
</dbReference>
<dbReference type="SUPFAM" id="SSF49464">
    <property type="entry name" value="Carboxypeptidase regulatory domain-like"/>
    <property type="match status" value="1"/>
</dbReference>
<dbReference type="GO" id="GO:0009279">
    <property type="term" value="C:cell outer membrane"/>
    <property type="evidence" value="ECO:0007669"/>
    <property type="project" value="UniProtKB-SubCell"/>
</dbReference>
<evidence type="ECO:0000256" key="12">
    <source>
        <dbReference type="SAM" id="SignalP"/>
    </source>
</evidence>
<dbReference type="InterPro" id="IPR012910">
    <property type="entry name" value="Plug_dom"/>
</dbReference>
<keyword evidence="7 10" id="KW-0472">Membrane</keyword>
<reference evidence="15 16" key="1">
    <citation type="submission" date="2017-06" db="EMBL/GenBank/DDBJ databases">
        <title>Novel microbial phyla capable of carbon fixation and sulfur reduction in deep-sea sediments.</title>
        <authorList>
            <person name="Huang J."/>
            <person name="Baker B."/>
            <person name="Wang Y."/>
        </authorList>
    </citation>
    <scope>NUCLEOTIDE SEQUENCE [LARGE SCALE GENOMIC DNA]</scope>
    <source>
        <strain evidence="15">B3_LCP</strain>
    </source>
</reference>
<dbReference type="Gene3D" id="2.60.40.1120">
    <property type="entry name" value="Carboxypeptidase-like, regulatory domain"/>
    <property type="match status" value="1"/>
</dbReference>
<dbReference type="Pfam" id="PF13715">
    <property type="entry name" value="CarbopepD_reg_2"/>
    <property type="match status" value="1"/>
</dbReference>
<keyword evidence="9 10" id="KW-0998">Cell outer membrane</keyword>
<dbReference type="InterPro" id="IPR037066">
    <property type="entry name" value="Plug_dom_sf"/>
</dbReference>
<dbReference type="Proteomes" id="UP000319619">
    <property type="component" value="Unassembled WGS sequence"/>
</dbReference>
<dbReference type="Pfam" id="PF07715">
    <property type="entry name" value="Plug"/>
    <property type="match status" value="1"/>
</dbReference>
<gene>
    <name evidence="15" type="ORF">CEE37_02355</name>
</gene>
<dbReference type="GO" id="GO:0015344">
    <property type="term" value="F:siderophore uptake transmembrane transporter activity"/>
    <property type="evidence" value="ECO:0007669"/>
    <property type="project" value="TreeGrafter"/>
</dbReference>
<evidence type="ECO:0000259" key="13">
    <source>
        <dbReference type="Pfam" id="PF00593"/>
    </source>
</evidence>
<dbReference type="Gene3D" id="2.170.130.10">
    <property type="entry name" value="TonB-dependent receptor, plug domain"/>
    <property type="match status" value="1"/>
</dbReference>
<evidence type="ECO:0000256" key="10">
    <source>
        <dbReference type="PROSITE-ProRule" id="PRU01360"/>
    </source>
</evidence>
<evidence type="ECO:0000256" key="9">
    <source>
        <dbReference type="ARBA" id="ARBA00023237"/>
    </source>
</evidence>
<evidence type="ECO:0000256" key="1">
    <source>
        <dbReference type="ARBA" id="ARBA00004571"/>
    </source>
</evidence>
<keyword evidence="5 12" id="KW-0732">Signal</keyword>
<keyword evidence="3 10" id="KW-1134">Transmembrane beta strand</keyword>
<keyword evidence="6 11" id="KW-0798">TonB box</keyword>
<dbReference type="PANTHER" id="PTHR30069">
    <property type="entry name" value="TONB-DEPENDENT OUTER MEMBRANE RECEPTOR"/>
    <property type="match status" value="1"/>
</dbReference>
<dbReference type="InterPro" id="IPR000531">
    <property type="entry name" value="Beta-barrel_TonB"/>
</dbReference>
<dbReference type="InterPro" id="IPR036942">
    <property type="entry name" value="Beta-barrel_TonB_sf"/>
</dbReference>
<evidence type="ECO:0000256" key="4">
    <source>
        <dbReference type="ARBA" id="ARBA00022692"/>
    </source>
</evidence>
<dbReference type="SUPFAM" id="SSF56935">
    <property type="entry name" value="Porins"/>
    <property type="match status" value="1"/>
</dbReference>
<comment type="subcellular location">
    <subcellularLocation>
        <location evidence="1 10">Cell outer membrane</location>
        <topology evidence="1 10">Multi-pass membrane protein</topology>
    </subcellularLocation>
</comment>
<evidence type="ECO:0000313" key="16">
    <source>
        <dbReference type="Proteomes" id="UP000319619"/>
    </source>
</evidence>
<dbReference type="PROSITE" id="PS52016">
    <property type="entry name" value="TONB_DEPENDENT_REC_3"/>
    <property type="match status" value="1"/>
</dbReference>
<dbReference type="PANTHER" id="PTHR30069:SF29">
    <property type="entry name" value="HEMOGLOBIN AND HEMOGLOBIN-HAPTOGLOBIN-BINDING PROTEIN 1-RELATED"/>
    <property type="match status" value="1"/>
</dbReference>
<evidence type="ECO:0000256" key="11">
    <source>
        <dbReference type="RuleBase" id="RU003357"/>
    </source>
</evidence>
<dbReference type="EMBL" id="NJBN01000001">
    <property type="protein sequence ID" value="TKJ42551.1"/>
    <property type="molecule type" value="Genomic_DNA"/>
</dbReference>
<sequence length="770" mass="87062">MSQNIYKVCLSLILSGYILTHTVCFAMDQQPCGTINGRIIDTNTKMPLAGANVVLANTQLGACSDLDGNFTLDFIPVGNYSMQCSYLGYEPIIIADVIVKSGRITVVEIELQASAIKMDVVTVKPNYFSKEKSQPTSVTNLSYEEIRRTAGAVGDVSRIIMALPSVAKVNDTRNSLVVRGGSPTENGYFVDNIAIPNINHFPLQGASSGATSLLNVDFIKDVRFYTGGFSAAYGDRLSSIMDISFREGNSQEFDGQLDLSLMGVGAIMEGPLGRGNTWLFSARRSYLDLIINSEDVEASTIPEYSDLQGKIVLDLSDKHQLTFLDVLGVDKSVIEKERSLDNEENVYGDGIWETNTAGLNWRYLWGGKGYSNTSLSHSFINWEDQWLETISDSLLTENRSTEQKISLRNTNHLNLNRINSIDFGVELQLIDNQYDDFYAAYTDPLGNPTPEMHVDDAITSTKAGAFLSYTWKPFLRLTTIYGVRADYFDYNENLQVSPRFQFSYQLRANTTLNGAYGQFYQFLPLTLMSQQAEFKELSDPMAHHYILGISHLLTENTRLTLEGYAKEYRNIPLDPAQPSLFIIDESNNQNGFASHEQLVDNGVAYTRGIELMVQKKLADKIYGLISGSYFRSRYRDFNGLWRDRIYDNRYMCTAEGGYKPNNKWEFSLRWVYAGGAPYTPFDITASENANRGIYDSDRINAERLPDYHNLNLRCDRRFNFKASNLILYLSMWNVYGRDNIASYYWNELSNKQDTFKQWGTLAAFGLEFEF</sequence>
<feature type="signal peptide" evidence="12">
    <location>
        <begin position="1"/>
        <end position="26"/>
    </location>
</feature>
<keyword evidence="2 10" id="KW-0813">Transport</keyword>
<organism evidence="15 16">
    <name type="scientific">candidate division LCP-89 bacterium B3_LCP</name>
    <dbReference type="NCBI Taxonomy" id="2012998"/>
    <lineage>
        <taxon>Bacteria</taxon>
        <taxon>Pseudomonadati</taxon>
        <taxon>Bacteria division LCP-89</taxon>
    </lineage>
</organism>
<proteinExistence type="inferred from homology"/>
<comment type="similarity">
    <text evidence="10 11">Belongs to the TonB-dependent receptor family.</text>
</comment>
<dbReference type="InterPro" id="IPR039426">
    <property type="entry name" value="TonB-dep_rcpt-like"/>
</dbReference>
<name>A0A532V5S8_UNCL8</name>
<evidence type="ECO:0000256" key="2">
    <source>
        <dbReference type="ARBA" id="ARBA00022448"/>
    </source>
</evidence>
<keyword evidence="4 10" id="KW-0812">Transmembrane</keyword>
<dbReference type="AlphaFoldDB" id="A0A532V5S8"/>
<evidence type="ECO:0000256" key="3">
    <source>
        <dbReference type="ARBA" id="ARBA00022452"/>
    </source>
</evidence>
<dbReference type="InterPro" id="IPR008969">
    <property type="entry name" value="CarboxyPept-like_regulatory"/>
</dbReference>
<comment type="caution">
    <text evidence="15">The sequence shown here is derived from an EMBL/GenBank/DDBJ whole genome shotgun (WGS) entry which is preliminary data.</text>
</comment>
<evidence type="ECO:0000256" key="7">
    <source>
        <dbReference type="ARBA" id="ARBA00023136"/>
    </source>
</evidence>
<feature type="domain" description="TonB-dependent receptor-like beta-barrel" evidence="13">
    <location>
        <begin position="346"/>
        <end position="730"/>
    </location>
</feature>
<accession>A0A532V5S8</accession>
<evidence type="ECO:0000256" key="8">
    <source>
        <dbReference type="ARBA" id="ARBA00023170"/>
    </source>
</evidence>
<feature type="chain" id="PRO_5022107735" evidence="12">
    <location>
        <begin position="27"/>
        <end position="770"/>
    </location>
</feature>
<feature type="domain" description="TonB-dependent receptor plug" evidence="14">
    <location>
        <begin position="131"/>
        <end position="236"/>
    </location>
</feature>
<dbReference type="GO" id="GO:0044718">
    <property type="term" value="P:siderophore transmembrane transport"/>
    <property type="evidence" value="ECO:0007669"/>
    <property type="project" value="TreeGrafter"/>
</dbReference>
<evidence type="ECO:0000256" key="5">
    <source>
        <dbReference type="ARBA" id="ARBA00022729"/>
    </source>
</evidence>
<evidence type="ECO:0000256" key="6">
    <source>
        <dbReference type="ARBA" id="ARBA00023077"/>
    </source>
</evidence>
<evidence type="ECO:0000313" key="15">
    <source>
        <dbReference type="EMBL" id="TKJ42551.1"/>
    </source>
</evidence>